<accession>A0A143BI57</accession>
<dbReference type="Gene3D" id="3.40.50.300">
    <property type="entry name" value="P-loop containing nucleotide triphosphate hydrolases"/>
    <property type="match status" value="1"/>
</dbReference>
<feature type="domain" description="SF4 helicase" evidence="1">
    <location>
        <begin position="23"/>
        <end position="278"/>
    </location>
</feature>
<proteinExistence type="predicted"/>
<dbReference type="EMBL" id="CP011454">
    <property type="protein sequence ID" value="AMW04222.1"/>
    <property type="molecule type" value="Genomic_DNA"/>
</dbReference>
<dbReference type="PROSITE" id="PS51199">
    <property type="entry name" value="SF4_HELICASE"/>
    <property type="match status" value="1"/>
</dbReference>
<evidence type="ECO:0000313" key="3">
    <source>
        <dbReference type="Proteomes" id="UP000076404"/>
    </source>
</evidence>
<gene>
    <name evidence="2" type="ORF">GEMMAAP_03965</name>
</gene>
<reference evidence="2 3" key="2">
    <citation type="journal article" date="2016" name="Environ. Microbiol. Rep.">
        <title>Metagenomic evidence for the presence of phototrophic Gemmatimonadetes bacteria in diverse environments.</title>
        <authorList>
            <person name="Zeng Y."/>
            <person name="Baumbach J."/>
            <person name="Barbosa E.G."/>
            <person name="Azevedo V."/>
            <person name="Zhang C."/>
            <person name="Koblizek M."/>
        </authorList>
    </citation>
    <scope>NUCLEOTIDE SEQUENCE [LARGE SCALE GENOMIC DNA]</scope>
    <source>
        <strain evidence="2 3">AP64</strain>
    </source>
</reference>
<dbReference type="PANTHER" id="PTHR30153:SF2">
    <property type="entry name" value="REPLICATIVE DNA HELICASE"/>
    <property type="match status" value="1"/>
</dbReference>
<protein>
    <recommendedName>
        <fullName evidence="1">SF4 helicase domain-containing protein</fullName>
    </recommendedName>
</protein>
<dbReference type="Pfam" id="PF03796">
    <property type="entry name" value="DnaB_C"/>
    <property type="match status" value="1"/>
</dbReference>
<dbReference type="GO" id="GO:0005524">
    <property type="term" value="F:ATP binding"/>
    <property type="evidence" value="ECO:0007669"/>
    <property type="project" value="InterPro"/>
</dbReference>
<dbReference type="AlphaFoldDB" id="A0A143BI57"/>
<evidence type="ECO:0000259" key="1">
    <source>
        <dbReference type="PROSITE" id="PS51199"/>
    </source>
</evidence>
<sequence>MPHDHDISPLTRIVARLDRAAAGEVDLDLVPSNFPSLDKALGGGFRRGDLVVLGGDDSVGSSALALGIALRGAQRALLLTSEMQPDRVYERALATCAKVSLENIRLGAVTDEERIRLATAAVSLRDQVPVVETFLQGGLSNIERAVEATPGAGLVIVDTLEGILHRDHGQDEALSYAVLALKRLALKNHVVVLLTTHLPGLDRHRPDRRPRLTDFGLGGTVGAQADLVLGLYREEMYDFDHGVSGAAELLILKNRDGAKGYVDLYFDARFGRFEDVAE</sequence>
<dbReference type="InterPro" id="IPR027417">
    <property type="entry name" value="P-loop_NTPase"/>
</dbReference>
<dbReference type="GO" id="GO:0005829">
    <property type="term" value="C:cytosol"/>
    <property type="evidence" value="ECO:0007669"/>
    <property type="project" value="TreeGrafter"/>
</dbReference>
<evidence type="ECO:0000313" key="2">
    <source>
        <dbReference type="EMBL" id="AMW04222.1"/>
    </source>
</evidence>
<dbReference type="KEGG" id="gph:GEMMAAP_03965"/>
<dbReference type="InterPro" id="IPR007694">
    <property type="entry name" value="DNA_helicase_DnaB-like_C"/>
</dbReference>
<dbReference type="SUPFAM" id="SSF52540">
    <property type="entry name" value="P-loop containing nucleoside triphosphate hydrolases"/>
    <property type="match status" value="1"/>
</dbReference>
<dbReference type="PANTHER" id="PTHR30153">
    <property type="entry name" value="REPLICATIVE DNA HELICASE DNAB"/>
    <property type="match status" value="1"/>
</dbReference>
<dbReference type="GO" id="GO:0003678">
    <property type="term" value="F:DNA helicase activity"/>
    <property type="evidence" value="ECO:0007669"/>
    <property type="project" value="InterPro"/>
</dbReference>
<dbReference type="STRING" id="1379270.GEMMAAP_03965"/>
<dbReference type="RefSeq" id="WP_026850141.1">
    <property type="nucleotide sequence ID" value="NZ_CP011454.1"/>
</dbReference>
<dbReference type="OrthoDB" id="9773982at2"/>
<name>A0A143BI57_9BACT</name>
<dbReference type="Proteomes" id="UP000076404">
    <property type="component" value="Chromosome"/>
</dbReference>
<reference evidence="2 3" key="1">
    <citation type="journal article" date="2014" name="Proc. Natl. Acad. Sci. U.S.A.">
        <title>Functional type 2 photosynthetic reaction centers found in the rare bacterial phylum Gemmatimonadetes.</title>
        <authorList>
            <person name="Zeng Y."/>
            <person name="Feng F."/>
            <person name="Medova H."/>
            <person name="Dean J."/>
            <person name="Koblizek M."/>
        </authorList>
    </citation>
    <scope>NUCLEOTIDE SEQUENCE [LARGE SCALE GENOMIC DNA]</scope>
    <source>
        <strain evidence="2 3">AP64</strain>
    </source>
</reference>
<keyword evidence="3" id="KW-1185">Reference proteome</keyword>
<dbReference type="eggNOG" id="COG0305">
    <property type="taxonomic scope" value="Bacteria"/>
</dbReference>
<dbReference type="GO" id="GO:0006260">
    <property type="term" value="P:DNA replication"/>
    <property type="evidence" value="ECO:0007669"/>
    <property type="project" value="InterPro"/>
</dbReference>
<organism evidence="2 3">
    <name type="scientific">Gemmatimonas phototrophica</name>
    <dbReference type="NCBI Taxonomy" id="1379270"/>
    <lineage>
        <taxon>Bacteria</taxon>
        <taxon>Pseudomonadati</taxon>
        <taxon>Gemmatimonadota</taxon>
        <taxon>Gemmatimonadia</taxon>
        <taxon>Gemmatimonadales</taxon>
        <taxon>Gemmatimonadaceae</taxon>
        <taxon>Gemmatimonas</taxon>
    </lineage>
</organism>